<evidence type="ECO:0000256" key="4">
    <source>
        <dbReference type="ARBA" id="ARBA00022801"/>
    </source>
</evidence>
<comment type="similarity">
    <text evidence="1">Belongs to the type-1 OGG1 family.</text>
</comment>
<keyword evidence="3" id="KW-0227">DNA damage</keyword>
<evidence type="ECO:0000256" key="3">
    <source>
        <dbReference type="ARBA" id="ARBA00022763"/>
    </source>
</evidence>
<evidence type="ECO:0000313" key="12">
    <source>
        <dbReference type="Proteomes" id="UP000713904"/>
    </source>
</evidence>
<evidence type="ECO:0000256" key="5">
    <source>
        <dbReference type="ARBA" id="ARBA00023204"/>
    </source>
</evidence>
<dbReference type="SUPFAM" id="SSF48150">
    <property type="entry name" value="DNA-glycosylase"/>
    <property type="match status" value="1"/>
</dbReference>
<evidence type="ECO:0000256" key="1">
    <source>
        <dbReference type="ARBA" id="ARBA00010679"/>
    </source>
</evidence>
<keyword evidence="4" id="KW-0378">Hydrolase</keyword>
<dbReference type="SMART" id="SM00478">
    <property type="entry name" value="ENDO3c"/>
    <property type="match status" value="1"/>
</dbReference>
<dbReference type="InterPro" id="IPR011257">
    <property type="entry name" value="DNA_glycosylase"/>
</dbReference>
<feature type="domain" description="HhH-GPD" evidence="10">
    <location>
        <begin position="131"/>
        <end position="294"/>
    </location>
</feature>
<dbReference type="EC" id="4.2.99.18" evidence="2"/>
<evidence type="ECO:0000256" key="6">
    <source>
        <dbReference type="ARBA" id="ARBA00023239"/>
    </source>
</evidence>
<dbReference type="Pfam" id="PF07934">
    <property type="entry name" value="OGG_N"/>
    <property type="match status" value="1"/>
</dbReference>
<dbReference type="CDD" id="cd00056">
    <property type="entry name" value="ENDO3c"/>
    <property type="match status" value="1"/>
</dbReference>
<keyword evidence="12" id="KW-1185">Reference proteome</keyword>
<gene>
    <name evidence="11" type="ORF">HLB29_00605</name>
</gene>
<dbReference type="InterPro" id="IPR003265">
    <property type="entry name" value="HhH-GPD_domain"/>
</dbReference>
<dbReference type="PANTHER" id="PTHR10242">
    <property type="entry name" value="8-OXOGUANINE DNA GLYCOSYLASE"/>
    <property type="match status" value="1"/>
</dbReference>
<keyword evidence="6" id="KW-0456">Lyase</keyword>
<keyword evidence="5" id="KW-0234">DNA repair</keyword>
<dbReference type="PANTHER" id="PTHR10242:SF2">
    <property type="entry name" value="N-GLYCOSYLASE_DNA LYASE"/>
    <property type="match status" value="1"/>
</dbReference>
<comment type="caution">
    <text evidence="11">The sequence shown here is derived from an EMBL/GenBank/DDBJ whole genome shotgun (WGS) entry which is preliminary data.</text>
</comment>
<dbReference type="Gene3D" id="3.30.310.260">
    <property type="match status" value="1"/>
</dbReference>
<dbReference type="InterPro" id="IPR023170">
    <property type="entry name" value="HhH_base_excis_C"/>
</dbReference>
<keyword evidence="8" id="KW-0326">Glycosidase</keyword>
<proteinExistence type="inferred from homology"/>
<evidence type="ECO:0000313" key="11">
    <source>
        <dbReference type="EMBL" id="MBC2575185.1"/>
    </source>
</evidence>
<accession>A0ABR6TIP7</accession>
<evidence type="ECO:0000256" key="8">
    <source>
        <dbReference type="ARBA" id="ARBA00023295"/>
    </source>
</evidence>
<dbReference type="SUPFAM" id="SSF55945">
    <property type="entry name" value="TATA-box binding protein-like"/>
    <property type="match status" value="1"/>
</dbReference>
<dbReference type="Proteomes" id="UP000713904">
    <property type="component" value="Unassembled WGS sequence"/>
</dbReference>
<evidence type="ECO:0000256" key="2">
    <source>
        <dbReference type="ARBA" id="ARBA00012720"/>
    </source>
</evidence>
<reference evidence="11 12" key="1">
    <citation type="submission" date="2020-05" db="EMBL/GenBank/DDBJ databases">
        <title>Draft genome of xy-202 and genomic insight in genome of the genus Peptostreptococcus.</title>
        <authorList>
            <person name="Zhang Z."/>
        </authorList>
    </citation>
    <scope>NUCLEOTIDE SEQUENCE [LARGE SCALE GENOMIC DNA]</scope>
    <source>
        <strain evidence="11 12">DSM 27025</strain>
    </source>
</reference>
<dbReference type="Gene3D" id="1.10.340.30">
    <property type="entry name" value="Hypothetical protein, domain 2"/>
    <property type="match status" value="1"/>
</dbReference>
<evidence type="ECO:0000256" key="7">
    <source>
        <dbReference type="ARBA" id="ARBA00023268"/>
    </source>
</evidence>
<dbReference type="EMBL" id="JABGBW010000001">
    <property type="protein sequence ID" value="MBC2575185.1"/>
    <property type="molecule type" value="Genomic_DNA"/>
</dbReference>
<evidence type="ECO:0000256" key="9">
    <source>
        <dbReference type="ARBA" id="ARBA00044632"/>
    </source>
</evidence>
<evidence type="ECO:0000259" key="10">
    <source>
        <dbReference type="SMART" id="SM00478"/>
    </source>
</evidence>
<organism evidence="11 12">
    <name type="scientific">Peptostreptococcus canis</name>
    <dbReference type="NCBI Taxonomy" id="1159213"/>
    <lineage>
        <taxon>Bacteria</taxon>
        <taxon>Bacillati</taxon>
        <taxon>Bacillota</taxon>
        <taxon>Clostridia</taxon>
        <taxon>Peptostreptococcales</taxon>
        <taxon>Peptostreptococcaceae</taxon>
        <taxon>Peptostreptococcus</taxon>
    </lineage>
</organism>
<dbReference type="InterPro" id="IPR052054">
    <property type="entry name" value="Oxidative_DNA_repair_enzyme"/>
</dbReference>
<keyword evidence="7" id="KW-0511">Multifunctional enzyme</keyword>
<dbReference type="InterPro" id="IPR012904">
    <property type="entry name" value="OGG_N"/>
</dbReference>
<sequence>MSEVKNLDDYVVNEYETGVIVKDVKDFDPVHIFDCGQCFRWIGEEDGSYTGVAMGKVINVKRDGKDIVIDNTNLKDFKNIWFEYFDLGRDYSLLKKEFVKFDENLKNAVDFGWGIRLLQQDGWEMIISFIISSNNRIPMIQRAINNICQRYGKCIGEYRGKKYYSFPDPKELSVATVEELRDCKTGFRDKYIYSTTKDIVENNININDFLEMDSETCHKELMKFKGVGAKVADCIALFGMRKYNSFPVDVWVKRVMQEFYNAKEMSLPKMRKYGMDLFGDDAGFAQQYLFYYVRELEIGK</sequence>
<comment type="catalytic activity">
    <reaction evidence="9">
        <text>2'-deoxyribonucleotide-(2'-deoxyribose 5'-phosphate)-2'-deoxyribonucleotide-DNA = a 3'-end 2'-deoxyribonucleotide-(2,3-dehydro-2,3-deoxyribose 5'-phosphate)-DNA + a 5'-end 5'-phospho-2'-deoxyribonucleoside-DNA + H(+)</text>
        <dbReference type="Rhea" id="RHEA:66592"/>
        <dbReference type="Rhea" id="RHEA-COMP:13180"/>
        <dbReference type="Rhea" id="RHEA-COMP:16897"/>
        <dbReference type="Rhea" id="RHEA-COMP:17067"/>
        <dbReference type="ChEBI" id="CHEBI:15378"/>
        <dbReference type="ChEBI" id="CHEBI:136412"/>
        <dbReference type="ChEBI" id="CHEBI:157695"/>
        <dbReference type="ChEBI" id="CHEBI:167181"/>
        <dbReference type="EC" id="4.2.99.18"/>
    </reaction>
</comment>
<dbReference type="Gene3D" id="1.10.1670.10">
    <property type="entry name" value="Helix-hairpin-Helix base-excision DNA repair enzymes (C-terminal)"/>
    <property type="match status" value="1"/>
</dbReference>
<name>A0ABR6TIP7_9FIRM</name>
<protein>
    <recommendedName>
        <fullName evidence="2">DNA-(apurinic or apyrimidinic site) lyase</fullName>
        <ecNumber evidence="2">4.2.99.18</ecNumber>
    </recommendedName>
</protein>
<dbReference type="Pfam" id="PF00730">
    <property type="entry name" value="HhH-GPD"/>
    <property type="match status" value="1"/>
</dbReference>